<protein>
    <recommendedName>
        <fullName evidence="8">Transporter</fullName>
    </recommendedName>
</protein>
<feature type="transmembrane region" description="Helical" evidence="10">
    <location>
        <begin position="367"/>
        <end position="393"/>
    </location>
</feature>
<dbReference type="Pfam" id="PF00209">
    <property type="entry name" value="SNF"/>
    <property type="match status" value="2"/>
</dbReference>
<feature type="transmembrane region" description="Helical" evidence="10">
    <location>
        <begin position="118"/>
        <end position="145"/>
    </location>
</feature>
<dbReference type="GO" id="GO:0015375">
    <property type="term" value="F:glycine:sodium symporter activity"/>
    <property type="evidence" value="ECO:0007669"/>
    <property type="project" value="TreeGrafter"/>
</dbReference>
<evidence type="ECO:0000256" key="4">
    <source>
        <dbReference type="ARBA" id="ARBA00022989"/>
    </source>
</evidence>
<keyword evidence="6" id="KW-0479">Metal-binding</keyword>
<keyword evidence="4 10" id="KW-1133">Transmembrane helix</keyword>
<dbReference type="PROSITE" id="PS00610">
    <property type="entry name" value="NA_NEUROTRAN_SYMP_1"/>
    <property type="match status" value="1"/>
</dbReference>
<feature type="binding site" evidence="6">
    <location>
        <position position="438"/>
    </location>
    <ligand>
        <name>Na(+)</name>
        <dbReference type="ChEBI" id="CHEBI:29101"/>
        <label>1</label>
    </ligand>
</feature>
<dbReference type="GO" id="GO:0005886">
    <property type="term" value="C:plasma membrane"/>
    <property type="evidence" value="ECO:0007669"/>
    <property type="project" value="TreeGrafter"/>
</dbReference>
<keyword evidence="3 8" id="KW-0812">Transmembrane</keyword>
<feature type="binding site" evidence="6">
    <location>
        <position position="341"/>
    </location>
    <ligand>
        <name>Na(+)</name>
        <dbReference type="ChEBI" id="CHEBI:29101"/>
        <label>1</label>
    </ligand>
</feature>
<feature type="transmembrane region" description="Helical" evidence="10">
    <location>
        <begin position="584"/>
        <end position="604"/>
    </location>
</feature>
<feature type="transmembrane region" description="Helical" evidence="10">
    <location>
        <begin position="291"/>
        <end position="318"/>
    </location>
</feature>
<keyword evidence="6" id="KW-0915">Sodium</keyword>
<dbReference type="PROSITE" id="PS00754">
    <property type="entry name" value="NA_NEUROTRAN_SYMP_2"/>
    <property type="match status" value="1"/>
</dbReference>
<dbReference type="PANTHER" id="PTHR11616">
    <property type="entry name" value="SODIUM/CHLORIDE DEPENDENT TRANSPORTER"/>
    <property type="match status" value="1"/>
</dbReference>
<evidence type="ECO:0000256" key="9">
    <source>
        <dbReference type="SAM" id="MobiDB-lite"/>
    </source>
</evidence>
<feature type="compositionally biased region" description="Polar residues" evidence="9">
    <location>
        <begin position="683"/>
        <end position="699"/>
    </location>
</feature>
<dbReference type="AlphaFoldDB" id="A0AAD9JCD2"/>
<organism evidence="11 12">
    <name type="scientific">Paralvinella palmiformis</name>
    <dbReference type="NCBI Taxonomy" id="53620"/>
    <lineage>
        <taxon>Eukaryota</taxon>
        <taxon>Metazoa</taxon>
        <taxon>Spiralia</taxon>
        <taxon>Lophotrochozoa</taxon>
        <taxon>Annelida</taxon>
        <taxon>Polychaeta</taxon>
        <taxon>Sedentaria</taxon>
        <taxon>Canalipalpata</taxon>
        <taxon>Terebellida</taxon>
        <taxon>Terebelliformia</taxon>
        <taxon>Alvinellidae</taxon>
        <taxon>Paralvinella</taxon>
    </lineage>
</organism>
<feature type="transmembrane region" description="Helical" evidence="10">
    <location>
        <begin position="545"/>
        <end position="564"/>
    </location>
</feature>
<evidence type="ECO:0000313" key="11">
    <source>
        <dbReference type="EMBL" id="KAK2149850.1"/>
    </source>
</evidence>
<gene>
    <name evidence="11" type="ORF">LSH36_434g01044</name>
</gene>
<feature type="transmembrane region" description="Helical" evidence="10">
    <location>
        <begin position="503"/>
        <end position="524"/>
    </location>
</feature>
<dbReference type="PRINTS" id="PR00176">
    <property type="entry name" value="NANEUSMPORT"/>
</dbReference>
<dbReference type="InterPro" id="IPR037272">
    <property type="entry name" value="SNS_sf"/>
</dbReference>
<feature type="binding site" evidence="6">
    <location>
        <position position="54"/>
    </location>
    <ligand>
        <name>Na(+)</name>
        <dbReference type="ChEBI" id="CHEBI:29101"/>
        <label>1</label>
    </ligand>
</feature>
<evidence type="ECO:0000256" key="1">
    <source>
        <dbReference type="ARBA" id="ARBA00004141"/>
    </source>
</evidence>
<feature type="region of interest" description="Disordered" evidence="9">
    <location>
        <begin position="1"/>
        <end position="26"/>
    </location>
</feature>
<evidence type="ECO:0000256" key="5">
    <source>
        <dbReference type="ARBA" id="ARBA00023136"/>
    </source>
</evidence>
<dbReference type="PROSITE" id="PS50267">
    <property type="entry name" value="NA_NEUROTRAN_SYMP_3"/>
    <property type="match status" value="1"/>
</dbReference>
<sequence length="699" mass="78137">MSNNYQVCSDAKKADTDEPSIEPASSYVSDQDENTVRGNWTGKLDFILSCLSYAVGLGNVWRFPYQCYKNGGGAFVFPFLLMLVVTGIPLFFLETAFGQYASCGVVSIWKAVPLFQGIGYAMFMVSFLVSIYYNMIIAWTFYFLFSSFTKVLPWQTCDNEWNTPACSVVIGRTELENCHKHAGTIVNGTCVMLNRTDLASLPGLKMLNQTLSLGYELSTDPAMNLTVPQKTVSPAEEFFNYRVLNISSGVDDIGSMRWQLVLCLLLSWILVCVCMIKGIKTSGRAVYFTSTFPYLVLLILLVRSVTLPGSIDGIAYFFTPKWSKLLKAQVWCDAAVQIFFSLAPGWGGLITLSSYNKFKNNCLRDAYLVCIGDCLTSLFAGMVIFAIIGYLAFELGQNIDHVVADGPGLAFIAYPEVVTRLPAAPFWAILFFLMLITLGLGTQFAIVNTVHTTIIDMFPRLFHKGHRPSFLMIGVCVVCFLLGLLLCTQGGMYWLELMDSYCASYSVIIIGMTECLVLAWIYGYNRLKADIKLMLGKHIGFYWMISWKFISPAALMGIFVFQCVQFKRITYNETYLYPWWADLVGWLMTLASVSFLPGIALYKICTLPGNLSLKERIKVLTKPTDDWGPSLFRNPITASKELVFTFSKANDSPKERHTSNGSCSKDPDQVNASLIPLNEQKNELNGRSTEVTIESQSKI</sequence>
<keyword evidence="2 8" id="KW-0813">Transport</keyword>
<feature type="binding site" evidence="6">
    <location>
        <position position="55"/>
    </location>
    <ligand>
        <name>Na(+)</name>
        <dbReference type="ChEBI" id="CHEBI:29101"/>
        <label>1</label>
    </ligand>
</feature>
<dbReference type="Proteomes" id="UP001208570">
    <property type="component" value="Unassembled WGS sequence"/>
</dbReference>
<comment type="caution">
    <text evidence="11">The sequence shown here is derived from an EMBL/GenBank/DDBJ whole genome shotgun (WGS) entry which is preliminary data.</text>
</comment>
<keyword evidence="7" id="KW-1015">Disulfide bond</keyword>
<keyword evidence="8" id="KW-0769">Symport</keyword>
<evidence type="ECO:0000256" key="8">
    <source>
        <dbReference type="RuleBase" id="RU003732"/>
    </source>
</evidence>
<feature type="region of interest" description="Disordered" evidence="9">
    <location>
        <begin position="650"/>
        <end position="699"/>
    </location>
</feature>
<feature type="transmembrane region" description="Helical" evidence="10">
    <location>
        <begin position="470"/>
        <end position="491"/>
    </location>
</feature>
<dbReference type="GO" id="GO:0046872">
    <property type="term" value="F:metal ion binding"/>
    <property type="evidence" value="ECO:0007669"/>
    <property type="project" value="UniProtKB-KW"/>
</dbReference>
<dbReference type="SUPFAM" id="SSF161070">
    <property type="entry name" value="SNF-like"/>
    <property type="match status" value="1"/>
</dbReference>
<evidence type="ECO:0000256" key="6">
    <source>
        <dbReference type="PIRSR" id="PIRSR600175-1"/>
    </source>
</evidence>
<feature type="transmembrane region" description="Helical" evidence="10">
    <location>
        <begin position="426"/>
        <end position="450"/>
    </location>
</feature>
<keyword evidence="12" id="KW-1185">Reference proteome</keyword>
<feature type="transmembrane region" description="Helical" evidence="10">
    <location>
        <begin position="75"/>
        <end position="97"/>
    </location>
</feature>
<feature type="transmembrane region" description="Helical" evidence="10">
    <location>
        <begin position="338"/>
        <end position="355"/>
    </location>
</feature>
<comment type="similarity">
    <text evidence="8">Belongs to the sodium:neurotransmitter symporter (SNF) (TC 2.A.22) family.</text>
</comment>
<keyword evidence="5 10" id="KW-0472">Membrane</keyword>
<comment type="subcellular location">
    <subcellularLocation>
        <location evidence="1">Membrane</location>
        <topology evidence="1">Multi-pass membrane protein</topology>
    </subcellularLocation>
</comment>
<feature type="binding site" evidence="6">
    <location>
        <position position="59"/>
    </location>
    <ligand>
        <name>Na(+)</name>
        <dbReference type="ChEBI" id="CHEBI:29101"/>
        <label>1</label>
    </ligand>
</feature>
<dbReference type="InterPro" id="IPR000175">
    <property type="entry name" value="Na/ntran_symport"/>
</dbReference>
<evidence type="ECO:0000256" key="2">
    <source>
        <dbReference type="ARBA" id="ARBA00022448"/>
    </source>
</evidence>
<evidence type="ECO:0000256" key="7">
    <source>
        <dbReference type="PIRSR" id="PIRSR600175-2"/>
    </source>
</evidence>
<reference evidence="11" key="1">
    <citation type="journal article" date="2023" name="Mol. Biol. Evol.">
        <title>Third-Generation Sequencing Reveals the Adaptive Role of the Epigenome in Three Deep-Sea Polychaetes.</title>
        <authorList>
            <person name="Perez M."/>
            <person name="Aroh O."/>
            <person name="Sun Y."/>
            <person name="Lan Y."/>
            <person name="Juniper S.K."/>
            <person name="Young C.R."/>
            <person name="Angers B."/>
            <person name="Qian P.Y."/>
        </authorList>
    </citation>
    <scope>NUCLEOTIDE SEQUENCE</scope>
    <source>
        <strain evidence="11">P08H-3</strain>
    </source>
</reference>
<proteinExistence type="inferred from homology"/>
<evidence type="ECO:0000256" key="3">
    <source>
        <dbReference type="ARBA" id="ARBA00022692"/>
    </source>
</evidence>
<evidence type="ECO:0000313" key="12">
    <source>
        <dbReference type="Proteomes" id="UP001208570"/>
    </source>
</evidence>
<evidence type="ECO:0000256" key="10">
    <source>
        <dbReference type="SAM" id="Phobius"/>
    </source>
</evidence>
<name>A0AAD9JCD2_9ANNE</name>
<feature type="disulfide bond" evidence="7">
    <location>
        <begin position="157"/>
        <end position="166"/>
    </location>
</feature>
<accession>A0AAD9JCD2</accession>
<dbReference type="EMBL" id="JAODUP010000434">
    <property type="protein sequence ID" value="KAK2149850.1"/>
    <property type="molecule type" value="Genomic_DNA"/>
</dbReference>
<dbReference type="PANTHER" id="PTHR11616:SF240">
    <property type="entry name" value="BLOATED TUBULES, ISOFORM B-RELATED"/>
    <property type="match status" value="1"/>
</dbReference>